<dbReference type="Proteomes" id="UP000314294">
    <property type="component" value="Unassembled WGS sequence"/>
</dbReference>
<gene>
    <name evidence="2" type="ORF">EYF80_006203</name>
</gene>
<protein>
    <submittedName>
        <fullName evidence="2">Uncharacterized protein</fullName>
    </submittedName>
</protein>
<dbReference type="AlphaFoldDB" id="A0A4Z2J028"/>
<organism evidence="2 3">
    <name type="scientific">Liparis tanakae</name>
    <name type="common">Tanaka's snailfish</name>
    <dbReference type="NCBI Taxonomy" id="230148"/>
    <lineage>
        <taxon>Eukaryota</taxon>
        <taxon>Metazoa</taxon>
        <taxon>Chordata</taxon>
        <taxon>Craniata</taxon>
        <taxon>Vertebrata</taxon>
        <taxon>Euteleostomi</taxon>
        <taxon>Actinopterygii</taxon>
        <taxon>Neopterygii</taxon>
        <taxon>Teleostei</taxon>
        <taxon>Neoteleostei</taxon>
        <taxon>Acanthomorphata</taxon>
        <taxon>Eupercaria</taxon>
        <taxon>Perciformes</taxon>
        <taxon>Cottioidei</taxon>
        <taxon>Cottales</taxon>
        <taxon>Liparidae</taxon>
        <taxon>Liparis</taxon>
    </lineage>
</organism>
<comment type="caution">
    <text evidence="2">The sequence shown here is derived from an EMBL/GenBank/DDBJ whole genome shotgun (WGS) entry which is preliminary data.</text>
</comment>
<keyword evidence="3" id="KW-1185">Reference proteome</keyword>
<accession>A0A4Z2J028</accession>
<feature type="region of interest" description="Disordered" evidence="1">
    <location>
        <begin position="1"/>
        <end position="61"/>
    </location>
</feature>
<sequence>MKPCPGSGRYAGSTVSTGGSSHGGEPRGTRHTGGGGPSKEGGRATADWTLPDGTGHAHRSEEKLHWYHITHCTKAASEGRPEGRRGEKTIMAKPCRPQRTPKKKTWSLAIGGPKKTKEDLQQLMHSSTSSSGWLGDDLFLANIFSGIHQKRRRHVQTLHLSPDLFHLLRFHLLPPAE</sequence>
<feature type="region of interest" description="Disordered" evidence="1">
    <location>
        <begin position="75"/>
        <end position="105"/>
    </location>
</feature>
<dbReference type="EMBL" id="SRLO01000032">
    <property type="protein sequence ID" value="TNN83685.1"/>
    <property type="molecule type" value="Genomic_DNA"/>
</dbReference>
<name>A0A4Z2J028_9TELE</name>
<proteinExistence type="predicted"/>
<reference evidence="2 3" key="1">
    <citation type="submission" date="2019-03" db="EMBL/GenBank/DDBJ databases">
        <title>First draft genome of Liparis tanakae, snailfish: a comprehensive survey of snailfish specific genes.</title>
        <authorList>
            <person name="Kim W."/>
            <person name="Song I."/>
            <person name="Jeong J.-H."/>
            <person name="Kim D."/>
            <person name="Kim S."/>
            <person name="Ryu S."/>
            <person name="Song J.Y."/>
            <person name="Lee S.K."/>
        </authorList>
    </citation>
    <scope>NUCLEOTIDE SEQUENCE [LARGE SCALE GENOMIC DNA]</scope>
    <source>
        <tissue evidence="2">Muscle</tissue>
    </source>
</reference>
<evidence type="ECO:0000256" key="1">
    <source>
        <dbReference type="SAM" id="MobiDB-lite"/>
    </source>
</evidence>
<feature type="compositionally biased region" description="Basic and acidic residues" evidence="1">
    <location>
        <begin position="77"/>
        <end position="90"/>
    </location>
</feature>
<evidence type="ECO:0000313" key="3">
    <source>
        <dbReference type="Proteomes" id="UP000314294"/>
    </source>
</evidence>
<evidence type="ECO:0000313" key="2">
    <source>
        <dbReference type="EMBL" id="TNN83685.1"/>
    </source>
</evidence>